<dbReference type="GO" id="GO:0016616">
    <property type="term" value="F:oxidoreductase activity, acting on the CH-OH group of donors, NAD or NADP as acceptor"/>
    <property type="evidence" value="ECO:0007669"/>
    <property type="project" value="UniProtKB-ARBA"/>
</dbReference>
<dbReference type="PROSITE" id="PS00798">
    <property type="entry name" value="ALDOKETO_REDUCTASE_1"/>
    <property type="match status" value="1"/>
</dbReference>
<dbReference type="InterPro" id="IPR020471">
    <property type="entry name" value="AKR"/>
</dbReference>
<evidence type="ECO:0000259" key="4">
    <source>
        <dbReference type="Pfam" id="PF00248"/>
    </source>
</evidence>
<dbReference type="PANTHER" id="PTHR43827">
    <property type="entry name" value="2,5-DIKETO-D-GLUCONIC ACID REDUCTASE"/>
    <property type="match status" value="1"/>
</dbReference>
<dbReference type="FunFam" id="3.20.20.100:FF:000002">
    <property type="entry name" value="2,5-diketo-D-gluconic acid reductase A"/>
    <property type="match status" value="1"/>
</dbReference>
<dbReference type="Gene3D" id="3.20.20.100">
    <property type="entry name" value="NADP-dependent oxidoreductase domain"/>
    <property type="match status" value="1"/>
</dbReference>
<dbReference type="EC" id="1.-.-.-" evidence="5"/>
<keyword evidence="2" id="KW-0521">NADP</keyword>
<organism evidence="5 6">
    <name type="scientific">Actinomyces viscosus</name>
    <dbReference type="NCBI Taxonomy" id="1656"/>
    <lineage>
        <taxon>Bacteria</taxon>
        <taxon>Bacillati</taxon>
        <taxon>Actinomycetota</taxon>
        <taxon>Actinomycetes</taxon>
        <taxon>Actinomycetales</taxon>
        <taxon>Actinomycetaceae</taxon>
        <taxon>Actinomyces</taxon>
    </lineage>
</organism>
<dbReference type="Pfam" id="PF00248">
    <property type="entry name" value="Aldo_ket_red"/>
    <property type="match status" value="1"/>
</dbReference>
<dbReference type="PRINTS" id="PR00069">
    <property type="entry name" value="ALDKETRDTASE"/>
</dbReference>
<name>A0A448PKT2_ACTVI</name>
<dbReference type="SUPFAM" id="SSF51430">
    <property type="entry name" value="NAD(P)-linked oxidoreductase"/>
    <property type="match status" value="1"/>
</dbReference>
<keyword evidence="3 5" id="KW-0560">Oxidoreductase</keyword>
<accession>A0A448PKT2</accession>
<dbReference type="KEGG" id="avc:NCTC10951_01441"/>
<dbReference type="RefSeq" id="WP_126414030.1">
    <property type="nucleotide sequence ID" value="NZ_JASPER010000050.1"/>
</dbReference>
<protein>
    <submittedName>
        <fullName evidence="5">Uncharacterized oxidoreductase MSMEG_2408</fullName>
        <ecNumber evidence="5">1.-.-.-</ecNumber>
    </submittedName>
</protein>
<dbReference type="InterPro" id="IPR036812">
    <property type="entry name" value="NAD(P)_OxRdtase_dom_sf"/>
</dbReference>
<dbReference type="Proteomes" id="UP000268658">
    <property type="component" value="Chromosome"/>
</dbReference>
<evidence type="ECO:0000313" key="6">
    <source>
        <dbReference type="Proteomes" id="UP000268658"/>
    </source>
</evidence>
<comment type="similarity">
    <text evidence="1">Belongs to the aldo/keto reductase family.</text>
</comment>
<evidence type="ECO:0000256" key="3">
    <source>
        <dbReference type="ARBA" id="ARBA00023002"/>
    </source>
</evidence>
<dbReference type="InterPro" id="IPR018170">
    <property type="entry name" value="Aldo/ket_reductase_CS"/>
</dbReference>
<reference evidence="5 6" key="1">
    <citation type="submission" date="2018-12" db="EMBL/GenBank/DDBJ databases">
        <authorList>
            <consortium name="Pathogen Informatics"/>
        </authorList>
    </citation>
    <scope>NUCLEOTIDE SEQUENCE [LARGE SCALE GENOMIC DNA]</scope>
    <source>
        <strain evidence="5 6">NCTC10951</strain>
    </source>
</reference>
<dbReference type="PANTHER" id="PTHR43827:SF3">
    <property type="entry name" value="NADP-DEPENDENT OXIDOREDUCTASE DOMAIN-CONTAINING PROTEIN"/>
    <property type="match status" value="1"/>
</dbReference>
<feature type="domain" description="NADP-dependent oxidoreductase" evidence="4">
    <location>
        <begin position="21"/>
        <end position="258"/>
    </location>
</feature>
<evidence type="ECO:0000256" key="2">
    <source>
        <dbReference type="ARBA" id="ARBA00022857"/>
    </source>
</evidence>
<dbReference type="InterPro" id="IPR023210">
    <property type="entry name" value="NADP_OxRdtase_dom"/>
</dbReference>
<evidence type="ECO:0000313" key="5">
    <source>
        <dbReference type="EMBL" id="VEI15981.1"/>
    </source>
</evidence>
<dbReference type="PROSITE" id="PS00063">
    <property type="entry name" value="ALDOKETO_REDUCTASE_3"/>
    <property type="match status" value="1"/>
</dbReference>
<dbReference type="EMBL" id="LR134477">
    <property type="protein sequence ID" value="VEI15981.1"/>
    <property type="molecule type" value="Genomic_DNA"/>
</dbReference>
<dbReference type="OrthoDB" id="9804790at2"/>
<dbReference type="PIRSF" id="PIRSF000097">
    <property type="entry name" value="AKR"/>
    <property type="match status" value="1"/>
</dbReference>
<proteinExistence type="inferred from homology"/>
<dbReference type="AlphaFoldDB" id="A0A448PKT2"/>
<evidence type="ECO:0000256" key="1">
    <source>
        <dbReference type="ARBA" id="ARBA00007905"/>
    </source>
</evidence>
<gene>
    <name evidence="5" type="ORF">NCTC10951_01441</name>
</gene>
<sequence length="286" mass="31520">MKHITLNNGTRIPVLGLGVYQTPESETEHHVREAIEVGYRLIDTAQYYRNEEGVGRAVRGAVSDGVAREDLFVTTKLAVSGHRAGKRAIEQSLAALGLDYIDLMLIHWPQGNDLSTWRALEDACAAGLLKSIGLSNFYGDEVQEIVRATDIPPVVDQVETHAYLQQRRLQKTLAPYDIRIEAWSPLRAGRSELLREPVLERVAEAHDATPAQVALAFQVATGVITIPKTVHRERMVENLAAADLELSAQELAEVAALDRGRSSSGWPNHPEQSYDPAEFPFTGPLS</sequence>